<dbReference type="PANTHER" id="PTHR43617:SF2">
    <property type="entry name" value="UPF0039 PROTEIN SLL0451"/>
    <property type="match status" value="1"/>
</dbReference>
<dbReference type="InterPro" id="IPR016181">
    <property type="entry name" value="Acyl_CoA_acyltransferase"/>
</dbReference>
<evidence type="ECO:0000313" key="2">
    <source>
        <dbReference type="EMBL" id="KEK20106.1"/>
    </source>
</evidence>
<dbReference type="PANTHER" id="PTHR43617">
    <property type="entry name" value="L-AMINO ACID N-ACETYLTRANSFERASE"/>
    <property type="match status" value="1"/>
</dbReference>
<gene>
    <name evidence="2" type="ORF">BAMA_16775</name>
</gene>
<evidence type="ECO:0000259" key="1">
    <source>
        <dbReference type="PROSITE" id="PS51186"/>
    </source>
</evidence>
<dbReference type="InterPro" id="IPR000182">
    <property type="entry name" value="GNAT_dom"/>
</dbReference>
<sequence>MSTTLREITLENWEECIELKATPEQSGFVASNLYSIAESKFQPTFVPLAIYHDDTMVGFVMYGLDPDDGNYWIYRLLIDAKHQRKGYGRAAISQVIELLKAKEDCHKVLIGYEPANSEAENLYTSLGFRKNGMILFGETIAELTF</sequence>
<dbReference type="eggNOG" id="COG0456">
    <property type="taxonomic scope" value="Bacteria"/>
</dbReference>
<dbReference type="GO" id="GO:0016747">
    <property type="term" value="F:acyltransferase activity, transferring groups other than amino-acyl groups"/>
    <property type="evidence" value="ECO:0007669"/>
    <property type="project" value="InterPro"/>
</dbReference>
<dbReference type="SUPFAM" id="SSF55729">
    <property type="entry name" value="Acyl-CoA N-acyltransferases (Nat)"/>
    <property type="match status" value="1"/>
</dbReference>
<dbReference type="Pfam" id="PF00583">
    <property type="entry name" value="Acetyltransf_1"/>
    <property type="match status" value="1"/>
</dbReference>
<dbReference type="Proteomes" id="UP000027822">
    <property type="component" value="Unassembled WGS sequence"/>
</dbReference>
<dbReference type="RefSeq" id="WP_034637299.1">
    <property type="nucleotide sequence ID" value="NZ_CBCSJC010000003.1"/>
</dbReference>
<feature type="domain" description="N-acetyltransferase" evidence="1">
    <location>
        <begin position="3"/>
        <end position="145"/>
    </location>
</feature>
<dbReference type="AlphaFoldDB" id="A0A073K0M5"/>
<comment type="caution">
    <text evidence="2">The sequence shown here is derived from an EMBL/GenBank/DDBJ whole genome shotgun (WGS) entry which is preliminary data.</text>
</comment>
<dbReference type="CDD" id="cd04301">
    <property type="entry name" value="NAT_SF"/>
    <property type="match status" value="1"/>
</dbReference>
<protein>
    <submittedName>
        <fullName evidence="2">Spermidine acetyltransferase</fullName>
    </submittedName>
</protein>
<dbReference type="OrthoDB" id="9127144at2"/>
<dbReference type="Gene3D" id="3.40.630.30">
    <property type="match status" value="1"/>
</dbReference>
<dbReference type="STRING" id="574376.BAMA_16775"/>
<accession>A0A073K0M5</accession>
<keyword evidence="2" id="KW-0808">Transferase</keyword>
<dbReference type="EMBL" id="JOTN01000004">
    <property type="protein sequence ID" value="KEK20106.1"/>
    <property type="molecule type" value="Genomic_DNA"/>
</dbReference>
<dbReference type="PROSITE" id="PS51186">
    <property type="entry name" value="GNAT"/>
    <property type="match status" value="1"/>
</dbReference>
<keyword evidence="3" id="KW-1185">Reference proteome</keyword>
<name>A0A073K0M5_9BACI</name>
<organism evidence="2 3">
    <name type="scientific">Bacillus manliponensis</name>
    <dbReference type="NCBI Taxonomy" id="574376"/>
    <lineage>
        <taxon>Bacteria</taxon>
        <taxon>Bacillati</taxon>
        <taxon>Bacillota</taxon>
        <taxon>Bacilli</taxon>
        <taxon>Bacillales</taxon>
        <taxon>Bacillaceae</taxon>
        <taxon>Bacillus</taxon>
        <taxon>Bacillus cereus group</taxon>
    </lineage>
</organism>
<evidence type="ECO:0000313" key="3">
    <source>
        <dbReference type="Proteomes" id="UP000027822"/>
    </source>
</evidence>
<dbReference type="InterPro" id="IPR050276">
    <property type="entry name" value="MshD_Acetyltransferase"/>
</dbReference>
<reference evidence="2 3" key="1">
    <citation type="submission" date="2014-06" db="EMBL/GenBank/DDBJ databases">
        <title>Draft genome sequence of Bacillus manliponensis JCM 15802 (MCCC 1A00708).</title>
        <authorList>
            <person name="Lai Q."/>
            <person name="Liu Y."/>
            <person name="Shao Z."/>
        </authorList>
    </citation>
    <scope>NUCLEOTIDE SEQUENCE [LARGE SCALE GENOMIC DNA]</scope>
    <source>
        <strain evidence="2 3">JCM 15802</strain>
    </source>
</reference>
<proteinExistence type="predicted"/>